<keyword evidence="3" id="KW-0808">Transferase</keyword>
<dbReference type="Pfam" id="PF01757">
    <property type="entry name" value="Acyl_transf_3"/>
    <property type="match status" value="1"/>
</dbReference>
<dbReference type="PANTHER" id="PTHR23028:SF131">
    <property type="entry name" value="BLR2367 PROTEIN"/>
    <property type="match status" value="1"/>
</dbReference>
<keyword evidence="3" id="KW-0012">Acyltransferase</keyword>
<feature type="transmembrane region" description="Helical" evidence="1">
    <location>
        <begin position="351"/>
        <end position="373"/>
    </location>
</feature>
<keyword evidence="1" id="KW-0472">Membrane</keyword>
<protein>
    <submittedName>
        <fullName evidence="3">Acyltransferase</fullName>
    </submittedName>
</protein>
<organism evidence="3 4">
    <name type="scientific">Nibrella viscosa</name>
    <dbReference type="NCBI Taxonomy" id="1084524"/>
    <lineage>
        <taxon>Bacteria</taxon>
        <taxon>Pseudomonadati</taxon>
        <taxon>Bacteroidota</taxon>
        <taxon>Cytophagia</taxon>
        <taxon>Cytophagales</taxon>
        <taxon>Spirosomataceae</taxon>
        <taxon>Nibrella</taxon>
    </lineage>
</organism>
<dbReference type="InterPro" id="IPR002656">
    <property type="entry name" value="Acyl_transf_3_dom"/>
</dbReference>
<evidence type="ECO:0000313" key="4">
    <source>
        <dbReference type="Proteomes" id="UP001500936"/>
    </source>
</evidence>
<feature type="transmembrane region" description="Helical" evidence="1">
    <location>
        <begin position="222"/>
        <end position="240"/>
    </location>
</feature>
<reference evidence="4" key="1">
    <citation type="journal article" date="2019" name="Int. J. Syst. Evol. Microbiol.">
        <title>The Global Catalogue of Microorganisms (GCM) 10K type strain sequencing project: providing services to taxonomists for standard genome sequencing and annotation.</title>
        <authorList>
            <consortium name="The Broad Institute Genomics Platform"/>
            <consortium name="The Broad Institute Genome Sequencing Center for Infectious Disease"/>
            <person name="Wu L."/>
            <person name="Ma J."/>
        </authorList>
    </citation>
    <scope>NUCLEOTIDE SEQUENCE [LARGE SCALE GENOMIC DNA]</scope>
    <source>
        <strain evidence="4">JCM 17925</strain>
    </source>
</reference>
<dbReference type="Proteomes" id="UP001500936">
    <property type="component" value="Unassembled WGS sequence"/>
</dbReference>
<accession>A0ABP8K6I4</accession>
<feature type="domain" description="Acyltransferase 3" evidence="2">
    <location>
        <begin position="13"/>
        <end position="371"/>
    </location>
</feature>
<keyword evidence="4" id="KW-1185">Reference proteome</keyword>
<dbReference type="GO" id="GO:0016746">
    <property type="term" value="F:acyltransferase activity"/>
    <property type="evidence" value="ECO:0007669"/>
    <property type="project" value="UniProtKB-KW"/>
</dbReference>
<keyword evidence="1" id="KW-0812">Transmembrane</keyword>
<dbReference type="PANTHER" id="PTHR23028">
    <property type="entry name" value="ACETYLTRANSFERASE"/>
    <property type="match status" value="1"/>
</dbReference>
<keyword evidence="1" id="KW-1133">Transmembrane helix</keyword>
<dbReference type="EMBL" id="BAABHB010000002">
    <property type="protein sequence ID" value="GAA4400886.1"/>
    <property type="molecule type" value="Genomic_DNA"/>
</dbReference>
<feature type="transmembrane region" description="Helical" evidence="1">
    <location>
        <begin position="252"/>
        <end position="268"/>
    </location>
</feature>
<feature type="transmembrane region" description="Helical" evidence="1">
    <location>
        <begin position="177"/>
        <end position="195"/>
    </location>
</feature>
<proteinExistence type="predicted"/>
<feature type="transmembrane region" description="Helical" evidence="1">
    <location>
        <begin position="6"/>
        <end position="24"/>
    </location>
</feature>
<feature type="transmembrane region" description="Helical" evidence="1">
    <location>
        <begin position="85"/>
        <end position="109"/>
    </location>
</feature>
<dbReference type="InterPro" id="IPR050879">
    <property type="entry name" value="Acyltransferase_3"/>
</dbReference>
<dbReference type="RefSeq" id="WP_345265447.1">
    <property type="nucleotide sequence ID" value="NZ_BAABHB010000002.1"/>
</dbReference>
<feature type="transmembrane region" description="Helical" evidence="1">
    <location>
        <begin position="45"/>
        <end position="65"/>
    </location>
</feature>
<feature type="transmembrane region" description="Helical" evidence="1">
    <location>
        <begin position="312"/>
        <end position="331"/>
    </location>
</feature>
<sequence>MNSSPYLSTLTPLRGIAALLVVVFHSTRYVAPLVDPNVTSLIESGWLWVDFFFILSGFILSHVYGTQFETRLEWRSYRTYVLARFARVYPLHFFTLWVCVGLVLGIKALADGIMPNFQPAFNLSGIPASLLLIQSMYVFPEPPLNGPAWSLSTEWWVYLLFPLLVRPLLNLRIVGKLILLLAIAAMYLALVYYIAPHWANRFWIKLGLMTATPTLNMTGDFGFLRCVAGFTLGMLLYRLYQERVFCKILKSDWSFIAFLGGVLTLMHFGAGDLLIVALFPPVILAAAHNASSAKRILETRPLQYLGNLSFSIYMVHIPIVYAGYCLILLNNPKKLASIDGFGYYKMSYADGWLQCATLVVATLLVSALTYRFVEVPARRYLNARNQARRTAQAMSDAVLS</sequence>
<evidence type="ECO:0000313" key="3">
    <source>
        <dbReference type="EMBL" id="GAA4400886.1"/>
    </source>
</evidence>
<name>A0ABP8K6I4_9BACT</name>
<evidence type="ECO:0000259" key="2">
    <source>
        <dbReference type="Pfam" id="PF01757"/>
    </source>
</evidence>
<evidence type="ECO:0000256" key="1">
    <source>
        <dbReference type="SAM" id="Phobius"/>
    </source>
</evidence>
<feature type="transmembrane region" description="Helical" evidence="1">
    <location>
        <begin position="146"/>
        <end position="165"/>
    </location>
</feature>
<comment type="caution">
    <text evidence="3">The sequence shown here is derived from an EMBL/GenBank/DDBJ whole genome shotgun (WGS) entry which is preliminary data.</text>
</comment>
<gene>
    <name evidence="3" type="ORF">GCM10023187_14510</name>
</gene>